<dbReference type="PANTHER" id="PTHR30390">
    <property type="entry name" value="SEDOHEPTULOSE 7-PHOSPHATE ISOMERASE / DNAA INITIATOR-ASSOCIATING FACTOR FOR REPLICATION INITIATION"/>
    <property type="match status" value="1"/>
</dbReference>
<name>A0ABM9AIU5_9GAMM</name>
<dbReference type="SUPFAM" id="SSF53697">
    <property type="entry name" value="SIS domain"/>
    <property type="match status" value="1"/>
</dbReference>
<keyword evidence="3" id="KW-1185">Reference proteome</keyword>
<comment type="caution">
    <text evidence="2">The sequence shown here is derived from an EMBL/GenBank/DDBJ whole genome shotgun (WGS) entry which is preliminary data.</text>
</comment>
<dbReference type="EMBL" id="CAKLPX010000005">
    <property type="protein sequence ID" value="CAH0993152.1"/>
    <property type="molecule type" value="Genomic_DNA"/>
</dbReference>
<dbReference type="CDD" id="cd05006">
    <property type="entry name" value="SIS_GmhA"/>
    <property type="match status" value="1"/>
</dbReference>
<evidence type="ECO:0000313" key="3">
    <source>
        <dbReference type="Proteomes" id="UP000838100"/>
    </source>
</evidence>
<dbReference type="PROSITE" id="PS51464">
    <property type="entry name" value="SIS"/>
    <property type="match status" value="1"/>
</dbReference>
<gene>
    <name evidence="2" type="primary">gmhA</name>
    <name evidence="2" type="ORF">SIN8267_03292</name>
</gene>
<dbReference type="PANTHER" id="PTHR30390:SF6">
    <property type="entry name" value="DNAA INITIATOR-ASSOCIATING PROTEIN DIAA"/>
    <property type="match status" value="1"/>
</dbReference>
<organism evidence="2 3">
    <name type="scientific">Sinobacterium norvegicum</name>
    <dbReference type="NCBI Taxonomy" id="1641715"/>
    <lineage>
        <taxon>Bacteria</taxon>
        <taxon>Pseudomonadati</taxon>
        <taxon>Pseudomonadota</taxon>
        <taxon>Gammaproteobacteria</taxon>
        <taxon>Cellvibrionales</taxon>
        <taxon>Spongiibacteraceae</taxon>
        <taxon>Sinobacterium</taxon>
    </lineage>
</organism>
<dbReference type="EC" id="5.3.1.28" evidence="2"/>
<evidence type="ECO:0000313" key="2">
    <source>
        <dbReference type="EMBL" id="CAH0993152.1"/>
    </source>
</evidence>
<dbReference type="InterPro" id="IPR046348">
    <property type="entry name" value="SIS_dom_sf"/>
</dbReference>
<dbReference type="InterPro" id="IPR035461">
    <property type="entry name" value="GmhA/DiaA"/>
</dbReference>
<dbReference type="Pfam" id="PF13580">
    <property type="entry name" value="SIS_2"/>
    <property type="match status" value="1"/>
</dbReference>
<dbReference type="RefSeq" id="WP_237445837.1">
    <property type="nucleotide sequence ID" value="NZ_CAKLPX010000005.1"/>
</dbReference>
<accession>A0ABM9AIU5</accession>
<dbReference type="Proteomes" id="UP000838100">
    <property type="component" value="Unassembled WGS sequence"/>
</dbReference>
<evidence type="ECO:0000259" key="1">
    <source>
        <dbReference type="PROSITE" id="PS51464"/>
    </source>
</evidence>
<protein>
    <submittedName>
        <fullName evidence="2">Phosphoheptose isomerase</fullName>
        <ecNumber evidence="2">5.3.1.28</ecNumber>
    </submittedName>
</protein>
<feature type="domain" description="SIS" evidence="1">
    <location>
        <begin position="37"/>
        <end position="199"/>
    </location>
</feature>
<proteinExistence type="predicted"/>
<dbReference type="Gene3D" id="3.40.50.10490">
    <property type="entry name" value="Glucose-6-phosphate isomerase like protein, domain 1"/>
    <property type="match status" value="1"/>
</dbReference>
<dbReference type="InterPro" id="IPR001347">
    <property type="entry name" value="SIS_dom"/>
</dbReference>
<keyword evidence="2" id="KW-0413">Isomerase</keyword>
<dbReference type="InterPro" id="IPR050099">
    <property type="entry name" value="SIS_GmhA/DiaA_subfam"/>
</dbReference>
<reference evidence="2" key="1">
    <citation type="submission" date="2021-12" db="EMBL/GenBank/DDBJ databases">
        <authorList>
            <person name="Rodrigo-Torres L."/>
            <person name="Arahal R. D."/>
            <person name="Lucena T."/>
        </authorList>
    </citation>
    <scope>NUCLEOTIDE SEQUENCE</scope>
    <source>
        <strain evidence="2">CECT 8267</strain>
    </source>
</reference>
<sequence length="199" mass="21558">MPDIRNHITEQFAENIETISMSMDPLADAIADAGEMIVHSLLHDRKILCCGNGAGAALAQLFTSNLLNRFAHERPSLPALNLNADGAVLSGIADDNSYNEVFSKQIKALAQPGDILLVFATNNHATNLIQSIRAAHDRELCVVCITGDDEGGVAALLDQDDVELRIPSDNLPRIIEAQLLILHCICELIDGFLFGCEEE</sequence>
<dbReference type="GO" id="GO:0016853">
    <property type="term" value="F:isomerase activity"/>
    <property type="evidence" value="ECO:0007669"/>
    <property type="project" value="UniProtKB-KW"/>
</dbReference>